<dbReference type="AlphaFoldDB" id="A0A520KUQ8"/>
<evidence type="ECO:0000313" key="1">
    <source>
        <dbReference type="EMBL" id="RZN66775.1"/>
    </source>
</evidence>
<dbReference type="InterPro" id="IPR007366">
    <property type="entry name" value="DUF432"/>
</dbReference>
<name>A0A520KUQ8_9EURY</name>
<evidence type="ECO:0000313" key="2">
    <source>
        <dbReference type="Proteomes" id="UP000320766"/>
    </source>
</evidence>
<reference evidence="1 2" key="1">
    <citation type="journal article" date="2019" name="Nat. Microbiol.">
        <title>Wide diversity of methane and short-chain alkane metabolisms in uncultured archaea.</title>
        <authorList>
            <person name="Borrel G."/>
            <person name="Adam P.S."/>
            <person name="McKay L.J."/>
            <person name="Chen L.X."/>
            <person name="Sierra-Garcia I.N."/>
            <person name="Sieber C.M."/>
            <person name="Letourneur Q."/>
            <person name="Ghozlane A."/>
            <person name="Andersen G.L."/>
            <person name="Li W.J."/>
            <person name="Hallam S.J."/>
            <person name="Muyzer G."/>
            <person name="de Oliveira V.M."/>
            <person name="Inskeep W.P."/>
            <person name="Banfield J.F."/>
            <person name="Gribaldo S."/>
        </authorList>
    </citation>
    <scope>NUCLEOTIDE SEQUENCE [LARGE SCALE GENOMIC DNA]</scope>
    <source>
        <strain evidence="1">NM1b</strain>
    </source>
</reference>
<accession>A0A520KUQ8</accession>
<organism evidence="1 2">
    <name type="scientific">Candidatus Methanolliviera hydrocarbonicum</name>
    <dbReference type="NCBI Taxonomy" id="2491085"/>
    <lineage>
        <taxon>Archaea</taxon>
        <taxon>Methanobacteriati</taxon>
        <taxon>Methanobacteriota</taxon>
        <taxon>Candidatus Methanoliparia</taxon>
        <taxon>Candidatus Methanoliparales</taxon>
        <taxon>Candidatus Methanollivieraceae</taxon>
        <taxon>Candidatus Methanolliviera</taxon>
    </lineage>
</organism>
<comment type="caution">
    <text evidence="1">The sequence shown here is derived from an EMBL/GenBank/DDBJ whole genome shotgun (WGS) entry which is preliminary data.</text>
</comment>
<proteinExistence type="predicted"/>
<dbReference type="PIRSF" id="PIRSF019202">
    <property type="entry name" value="UCP019202"/>
    <property type="match status" value="1"/>
</dbReference>
<protein>
    <submittedName>
        <fullName evidence="1">DUF432 domain-containing protein</fullName>
    </submittedName>
</protein>
<dbReference type="Pfam" id="PF04254">
    <property type="entry name" value="DUF432"/>
    <property type="match status" value="1"/>
</dbReference>
<sequence>MFGLHDVPLRIDRERISLSVDRVTGGLLYKRACMDEEVENILLSSNSKILINPVEPVNKPKELTPHFLIEFERSVFIEPSARRTVFVKFPVEIGVFVHGKKDFQILDVLTLNKQKFTLYGDVISGVICKYWKSDVYSTIPDTNPVYEGVMELNITNTTARWVEVTKAVFAAYGMKIYYSDDMVAMRANMRIVSKEVAEIDFIKSPLKKGMKRSLELYTSRLRKIPVVATKFLMDEGI</sequence>
<gene>
    <name evidence="1" type="ORF">EF807_08120</name>
</gene>
<dbReference type="EMBL" id="RXIL01000152">
    <property type="protein sequence ID" value="RZN66775.1"/>
    <property type="molecule type" value="Genomic_DNA"/>
</dbReference>
<dbReference type="Proteomes" id="UP000320766">
    <property type="component" value="Unassembled WGS sequence"/>
</dbReference>